<reference evidence="2" key="1">
    <citation type="submission" date="2020-06" db="EMBL/GenBank/DDBJ databases">
        <authorList>
            <person name="Li T."/>
            <person name="Hu X."/>
            <person name="Zhang T."/>
            <person name="Song X."/>
            <person name="Zhang H."/>
            <person name="Dai N."/>
            <person name="Sheng W."/>
            <person name="Hou X."/>
            <person name="Wei L."/>
        </authorList>
    </citation>
    <scope>NUCLEOTIDE SEQUENCE</scope>
    <source>
        <strain evidence="2">3651</strain>
        <tissue evidence="2">Leaf</tissue>
    </source>
</reference>
<feature type="region of interest" description="Disordered" evidence="1">
    <location>
        <begin position="364"/>
        <end position="413"/>
    </location>
</feature>
<feature type="region of interest" description="Disordered" evidence="1">
    <location>
        <begin position="110"/>
        <end position="131"/>
    </location>
</feature>
<feature type="compositionally biased region" description="Polar residues" evidence="1">
    <location>
        <begin position="467"/>
        <end position="477"/>
    </location>
</feature>
<organism evidence="2 3">
    <name type="scientific">Sesamum alatum</name>
    <dbReference type="NCBI Taxonomy" id="300844"/>
    <lineage>
        <taxon>Eukaryota</taxon>
        <taxon>Viridiplantae</taxon>
        <taxon>Streptophyta</taxon>
        <taxon>Embryophyta</taxon>
        <taxon>Tracheophyta</taxon>
        <taxon>Spermatophyta</taxon>
        <taxon>Magnoliopsida</taxon>
        <taxon>eudicotyledons</taxon>
        <taxon>Gunneridae</taxon>
        <taxon>Pentapetalae</taxon>
        <taxon>asterids</taxon>
        <taxon>lamiids</taxon>
        <taxon>Lamiales</taxon>
        <taxon>Pedaliaceae</taxon>
        <taxon>Sesamum</taxon>
    </lineage>
</organism>
<reference evidence="2" key="2">
    <citation type="journal article" date="2024" name="Plant">
        <title>Genomic evolution and insights into agronomic trait innovations of Sesamum species.</title>
        <authorList>
            <person name="Miao H."/>
            <person name="Wang L."/>
            <person name="Qu L."/>
            <person name="Liu H."/>
            <person name="Sun Y."/>
            <person name="Le M."/>
            <person name="Wang Q."/>
            <person name="Wei S."/>
            <person name="Zheng Y."/>
            <person name="Lin W."/>
            <person name="Duan Y."/>
            <person name="Cao H."/>
            <person name="Xiong S."/>
            <person name="Wang X."/>
            <person name="Wei L."/>
            <person name="Li C."/>
            <person name="Ma Q."/>
            <person name="Ju M."/>
            <person name="Zhao R."/>
            <person name="Li G."/>
            <person name="Mu C."/>
            <person name="Tian Q."/>
            <person name="Mei H."/>
            <person name="Zhang T."/>
            <person name="Gao T."/>
            <person name="Zhang H."/>
        </authorList>
    </citation>
    <scope>NUCLEOTIDE SEQUENCE</scope>
    <source>
        <strain evidence="2">3651</strain>
    </source>
</reference>
<feature type="compositionally biased region" description="Polar residues" evidence="1">
    <location>
        <begin position="400"/>
        <end position="413"/>
    </location>
</feature>
<comment type="caution">
    <text evidence="2">The sequence shown here is derived from an EMBL/GenBank/DDBJ whole genome shotgun (WGS) entry which is preliminary data.</text>
</comment>
<name>A0AAE1XIH1_9LAMI</name>
<evidence type="ECO:0000313" key="2">
    <source>
        <dbReference type="EMBL" id="KAK4412466.1"/>
    </source>
</evidence>
<dbReference type="AlphaFoldDB" id="A0AAE1XIH1"/>
<sequence>MEFSLDQTSAQLTPAEELLHPLKIPKPPDMMSELINVKRINIQSYQAMVEERRLQENQATNQQTNSQDKEKEEVSIRCPSYRSKLINSSNHIYFPTWLHNWEEQSLEVCTKSEEKEGDHENSQQDKAQPLEKGWKIINSRPESSKFMERQPIQLLQPRRMHNNPGFNIKQATTNQHHNQAKIWVPKKDLPHKISQQQEDGLCKHQNKAEGLIQEDDRINEDRRQQEKFSTSAIHIDVQDLDMVDKNSRQVPDFAHGIARKEGNQAQVEDMQSSESDTCMKEITETGVNTSSPVENIELDSENQELVSDMSISKREPINILLNLNRNRIVDIKSTSSESCIPPNCVIESSKNSIELAQTPPPLLTCKLDTSVQPKDGTNTKPQKLPTNLESDSASDRTKQQHGAPNTTIHNSDTGSAITKHLTKLDQPVLSNSAKHADNTTTSPCYTYDNIRSTYEEFPPGFEPRFKFQSSNDTNTCNKPKRQRGRPKLTR</sequence>
<evidence type="ECO:0000313" key="3">
    <source>
        <dbReference type="Proteomes" id="UP001293254"/>
    </source>
</evidence>
<proteinExistence type="predicted"/>
<keyword evidence="3" id="KW-1185">Reference proteome</keyword>
<protein>
    <submittedName>
        <fullName evidence="2">Uncharacterized protein</fullName>
    </submittedName>
</protein>
<feature type="compositionally biased region" description="Basic residues" evidence="1">
    <location>
        <begin position="478"/>
        <end position="490"/>
    </location>
</feature>
<accession>A0AAE1XIH1</accession>
<feature type="region of interest" description="Disordered" evidence="1">
    <location>
        <begin position="457"/>
        <end position="490"/>
    </location>
</feature>
<gene>
    <name evidence="2" type="ORF">Salat_2893700</name>
</gene>
<dbReference type="Proteomes" id="UP001293254">
    <property type="component" value="Unassembled WGS sequence"/>
</dbReference>
<evidence type="ECO:0000256" key="1">
    <source>
        <dbReference type="SAM" id="MobiDB-lite"/>
    </source>
</evidence>
<feature type="compositionally biased region" description="Polar residues" evidence="1">
    <location>
        <begin position="367"/>
        <end position="391"/>
    </location>
</feature>
<dbReference type="EMBL" id="JACGWO010000013">
    <property type="protein sequence ID" value="KAK4412466.1"/>
    <property type="molecule type" value="Genomic_DNA"/>
</dbReference>